<dbReference type="Gene3D" id="3.40.640.10">
    <property type="entry name" value="Type I PLP-dependent aspartate aminotransferase-like (Major domain)"/>
    <property type="match status" value="1"/>
</dbReference>
<keyword evidence="3" id="KW-0805">Transcription regulation</keyword>
<dbReference type="InterPro" id="IPR015421">
    <property type="entry name" value="PyrdxlP-dep_Trfase_major"/>
</dbReference>
<organism evidence="7 8">
    <name type="scientific">Myroides indicus</name>
    <dbReference type="NCBI Taxonomy" id="1323422"/>
    <lineage>
        <taxon>Bacteria</taxon>
        <taxon>Pseudomonadati</taxon>
        <taxon>Bacteroidota</taxon>
        <taxon>Flavobacteriia</taxon>
        <taxon>Flavobacteriales</taxon>
        <taxon>Flavobacteriaceae</taxon>
        <taxon>Myroides</taxon>
    </lineage>
</organism>
<name>A0A4V3E9I2_9FLAO</name>
<gene>
    <name evidence="7" type="ORF">C8P70_101149</name>
</gene>
<protein>
    <submittedName>
        <fullName evidence="7">GntR family transcriptional regulator/MocR family aminotransferase</fullName>
    </submittedName>
</protein>
<feature type="domain" description="HTH gntR-type" evidence="6">
    <location>
        <begin position="21"/>
        <end position="89"/>
    </location>
</feature>
<dbReference type="AlphaFoldDB" id="A0A4V3E9I2"/>
<dbReference type="InterPro" id="IPR004839">
    <property type="entry name" value="Aminotransferase_I/II_large"/>
</dbReference>
<sequence>MSSPVKIPYNSFIKIDRQSSTPVYLQITNQFSNAIQRNFLPKGTKLPGTRMMAVLLSVNRNTIVSAFEELAEQGWIEVKPNKGTFVIEKTLQKPQKIQTDPKKYQYQYPVQTGFSFIQSNLMDNPFEKTRCTYIFNDGTPDFRLSQIEQLSSFYSACLRRKHIGKKWHDSNHTENDSFKRNLVNYLNLSRGLHIDISNLLTTRSSEMSIYLVSQILLNINDTVAVADLSYFTSNMAFQKAGARIITIPTDKQGIDVDYLEKICKKQSLRMLYITPHYHYPTTVTLSAQRRVKLLHLAAKYGFIILEDDYDYDFHYDKSPVLPLTSVDGNGMVVYIGTFGKALPSGFRTGFVVAPQNLIAELQQHLTLIDHRRDTVMEQVLSELIKEGEIHRFQKKHLQIYQSRRDFFCRQLETFFGNSLTFEKPSGGLAVWMEWNTPVNLLRLKKIAEKSDLFIPKTLLYQNKSTTAMRVGFGHLNEKEIEHSLSIIWKSISKL</sequence>
<dbReference type="GO" id="GO:0008483">
    <property type="term" value="F:transaminase activity"/>
    <property type="evidence" value="ECO:0007669"/>
    <property type="project" value="UniProtKB-KW"/>
</dbReference>
<evidence type="ECO:0000256" key="4">
    <source>
        <dbReference type="ARBA" id="ARBA00023125"/>
    </source>
</evidence>
<keyword evidence="5" id="KW-0804">Transcription</keyword>
<dbReference type="Gene3D" id="1.10.10.10">
    <property type="entry name" value="Winged helix-like DNA-binding domain superfamily/Winged helix DNA-binding domain"/>
    <property type="match status" value="1"/>
</dbReference>
<dbReference type="GO" id="GO:0003700">
    <property type="term" value="F:DNA-binding transcription factor activity"/>
    <property type="evidence" value="ECO:0007669"/>
    <property type="project" value="InterPro"/>
</dbReference>
<evidence type="ECO:0000256" key="5">
    <source>
        <dbReference type="ARBA" id="ARBA00023163"/>
    </source>
</evidence>
<dbReference type="SMART" id="SM00345">
    <property type="entry name" value="HTH_GNTR"/>
    <property type="match status" value="1"/>
</dbReference>
<dbReference type="PROSITE" id="PS50949">
    <property type="entry name" value="HTH_GNTR"/>
    <property type="match status" value="1"/>
</dbReference>
<proteinExistence type="inferred from homology"/>
<dbReference type="InterPro" id="IPR000524">
    <property type="entry name" value="Tscrpt_reg_HTH_GntR"/>
</dbReference>
<evidence type="ECO:0000256" key="1">
    <source>
        <dbReference type="ARBA" id="ARBA00005384"/>
    </source>
</evidence>
<dbReference type="InterPro" id="IPR015424">
    <property type="entry name" value="PyrdxlP-dep_Trfase"/>
</dbReference>
<dbReference type="CDD" id="cd00609">
    <property type="entry name" value="AAT_like"/>
    <property type="match status" value="1"/>
</dbReference>
<keyword evidence="7" id="KW-0032">Aminotransferase</keyword>
<dbReference type="PANTHER" id="PTHR46577:SF1">
    <property type="entry name" value="HTH-TYPE TRANSCRIPTIONAL REGULATORY PROTEIN GABR"/>
    <property type="match status" value="1"/>
</dbReference>
<keyword evidence="7" id="KW-0808">Transferase</keyword>
<evidence type="ECO:0000259" key="6">
    <source>
        <dbReference type="PROSITE" id="PS50949"/>
    </source>
</evidence>
<dbReference type="SUPFAM" id="SSF53383">
    <property type="entry name" value="PLP-dependent transferases"/>
    <property type="match status" value="1"/>
</dbReference>
<dbReference type="PANTHER" id="PTHR46577">
    <property type="entry name" value="HTH-TYPE TRANSCRIPTIONAL REGULATORY PROTEIN GABR"/>
    <property type="match status" value="1"/>
</dbReference>
<dbReference type="GO" id="GO:0030170">
    <property type="term" value="F:pyridoxal phosphate binding"/>
    <property type="evidence" value="ECO:0007669"/>
    <property type="project" value="InterPro"/>
</dbReference>
<dbReference type="SUPFAM" id="SSF46785">
    <property type="entry name" value="Winged helix' DNA-binding domain"/>
    <property type="match status" value="1"/>
</dbReference>
<evidence type="ECO:0000313" key="8">
    <source>
        <dbReference type="Proteomes" id="UP000295215"/>
    </source>
</evidence>
<dbReference type="Proteomes" id="UP000295215">
    <property type="component" value="Unassembled WGS sequence"/>
</dbReference>
<keyword evidence="8" id="KW-1185">Reference proteome</keyword>
<dbReference type="InterPro" id="IPR036388">
    <property type="entry name" value="WH-like_DNA-bd_sf"/>
</dbReference>
<evidence type="ECO:0000313" key="7">
    <source>
        <dbReference type="EMBL" id="TDS66252.1"/>
    </source>
</evidence>
<keyword evidence="2" id="KW-0663">Pyridoxal phosphate</keyword>
<accession>A0A4V3E9I2</accession>
<dbReference type="GO" id="GO:0003677">
    <property type="term" value="F:DNA binding"/>
    <property type="evidence" value="ECO:0007669"/>
    <property type="project" value="UniProtKB-KW"/>
</dbReference>
<evidence type="ECO:0000256" key="2">
    <source>
        <dbReference type="ARBA" id="ARBA00022898"/>
    </source>
</evidence>
<dbReference type="InterPro" id="IPR036390">
    <property type="entry name" value="WH_DNA-bd_sf"/>
</dbReference>
<comment type="caution">
    <text evidence="7">The sequence shown here is derived from an EMBL/GenBank/DDBJ whole genome shotgun (WGS) entry which is preliminary data.</text>
</comment>
<dbReference type="Pfam" id="PF00155">
    <property type="entry name" value="Aminotran_1_2"/>
    <property type="match status" value="1"/>
</dbReference>
<comment type="similarity">
    <text evidence="1">In the C-terminal section; belongs to the class-I pyridoxal-phosphate-dependent aminotransferase family.</text>
</comment>
<dbReference type="RefSeq" id="WP_133711434.1">
    <property type="nucleotide sequence ID" value="NZ_SOAG01000001.1"/>
</dbReference>
<dbReference type="EMBL" id="SOAG01000001">
    <property type="protein sequence ID" value="TDS66252.1"/>
    <property type="molecule type" value="Genomic_DNA"/>
</dbReference>
<keyword evidence="4" id="KW-0238">DNA-binding</keyword>
<reference evidence="7 8" key="1">
    <citation type="submission" date="2019-03" db="EMBL/GenBank/DDBJ databases">
        <title>Genomic Encyclopedia of Archaeal and Bacterial Type Strains, Phase II (KMG-II): from individual species to whole genera.</title>
        <authorList>
            <person name="Goeker M."/>
        </authorList>
    </citation>
    <scope>NUCLEOTIDE SEQUENCE [LARGE SCALE GENOMIC DNA]</scope>
    <source>
        <strain evidence="7 8">DSM 28213</strain>
    </source>
</reference>
<dbReference type="InterPro" id="IPR051446">
    <property type="entry name" value="HTH_trans_reg/aminotransferase"/>
</dbReference>
<dbReference type="Pfam" id="PF00392">
    <property type="entry name" value="GntR"/>
    <property type="match status" value="1"/>
</dbReference>
<dbReference type="CDD" id="cd07377">
    <property type="entry name" value="WHTH_GntR"/>
    <property type="match status" value="1"/>
</dbReference>
<dbReference type="OrthoDB" id="594134at2"/>
<evidence type="ECO:0000256" key="3">
    <source>
        <dbReference type="ARBA" id="ARBA00023015"/>
    </source>
</evidence>